<dbReference type="Proteomes" id="UP001168821">
    <property type="component" value="Unassembled WGS sequence"/>
</dbReference>
<dbReference type="InterPro" id="IPR039227">
    <property type="entry name" value="GNG13"/>
</dbReference>
<dbReference type="PANTHER" id="PTHR15936">
    <property type="entry name" value="GUANINE NUCLEOTIDE-BINDING PROTEIN G I /G S /G O GAMMA-13 SUBUNIT"/>
    <property type="match status" value="1"/>
</dbReference>
<organism evidence="1 2">
    <name type="scientific">Zophobas morio</name>
    <dbReference type="NCBI Taxonomy" id="2755281"/>
    <lineage>
        <taxon>Eukaryota</taxon>
        <taxon>Metazoa</taxon>
        <taxon>Ecdysozoa</taxon>
        <taxon>Arthropoda</taxon>
        <taxon>Hexapoda</taxon>
        <taxon>Insecta</taxon>
        <taxon>Pterygota</taxon>
        <taxon>Neoptera</taxon>
        <taxon>Endopterygota</taxon>
        <taxon>Coleoptera</taxon>
        <taxon>Polyphaga</taxon>
        <taxon>Cucujiformia</taxon>
        <taxon>Tenebrionidae</taxon>
        <taxon>Zophobas</taxon>
    </lineage>
</organism>
<reference evidence="1" key="1">
    <citation type="journal article" date="2023" name="G3 (Bethesda)">
        <title>Whole genome assemblies of Zophobas morio and Tenebrio molitor.</title>
        <authorList>
            <person name="Kaur S."/>
            <person name="Stinson S.A."/>
            <person name="diCenzo G.C."/>
        </authorList>
    </citation>
    <scope>NUCLEOTIDE SEQUENCE</scope>
    <source>
        <strain evidence="1">QUZm001</strain>
    </source>
</reference>
<proteinExistence type="predicted"/>
<dbReference type="InterPro" id="IPR001611">
    <property type="entry name" value="Leu-rich_rpt"/>
</dbReference>
<dbReference type="InterPro" id="IPR032675">
    <property type="entry name" value="LRR_dom_sf"/>
</dbReference>
<dbReference type="GO" id="GO:0050909">
    <property type="term" value="P:sensory perception of taste"/>
    <property type="evidence" value="ECO:0007669"/>
    <property type="project" value="InterPro"/>
</dbReference>
<evidence type="ECO:0000313" key="2">
    <source>
        <dbReference type="Proteomes" id="UP001168821"/>
    </source>
</evidence>
<protein>
    <submittedName>
        <fullName evidence="1">Uncharacterized protein</fullName>
    </submittedName>
</protein>
<gene>
    <name evidence="1" type="ORF">Zmor_018801</name>
</gene>
<name>A0AA38IEU6_9CUCU</name>
<evidence type="ECO:0000313" key="1">
    <source>
        <dbReference type="EMBL" id="KAJ3652871.1"/>
    </source>
</evidence>
<dbReference type="SUPFAM" id="SSF52058">
    <property type="entry name" value="L domain-like"/>
    <property type="match status" value="1"/>
</dbReference>
<dbReference type="GO" id="GO:0007200">
    <property type="term" value="P:phospholipase C-activating G protein-coupled receptor signaling pathway"/>
    <property type="evidence" value="ECO:0007669"/>
    <property type="project" value="InterPro"/>
</dbReference>
<dbReference type="AlphaFoldDB" id="A0AA38IEU6"/>
<dbReference type="SMART" id="SM00365">
    <property type="entry name" value="LRR_SD22"/>
    <property type="match status" value="2"/>
</dbReference>
<dbReference type="PANTHER" id="PTHR15936:SF2">
    <property type="entry name" value="GUANINE NUCLEOTIDE-BINDING PROTEIN G(I)_G(S)_G(O) SUBUNIT GAMMA-13"/>
    <property type="match status" value="1"/>
</dbReference>
<dbReference type="Gene3D" id="3.80.10.10">
    <property type="entry name" value="Ribonuclease Inhibitor"/>
    <property type="match status" value="1"/>
</dbReference>
<dbReference type="GO" id="GO:0031681">
    <property type="term" value="F:G-protein beta-subunit binding"/>
    <property type="evidence" value="ECO:0007669"/>
    <property type="project" value="InterPro"/>
</dbReference>
<comment type="caution">
    <text evidence="1">The sequence shown here is derived from an EMBL/GenBank/DDBJ whole genome shotgun (WGS) entry which is preliminary data.</text>
</comment>
<accession>A0AA38IEU6</accession>
<dbReference type="GO" id="GO:0005834">
    <property type="term" value="C:heterotrimeric G-protein complex"/>
    <property type="evidence" value="ECO:0007669"/>
    <property type="project" value="InterPro"/>
</dbReference>
<dbReference type="Pfam" id="PF13855">
    <property type="entry name" value="LRR_8"/>
    <property type="match status" value="1"/>
</dbReference>
<sequence>MLLHPWNLLRPTTDPEMTGIQARLLSLRVIKQIRNSIGNNNIWISIDEMTARLGRYIVHLVIGKLSSEETRRQFLLALKQLDKSNSNTISRFINESLALLWPKGTEHKKVKWLVSDGASYMIKTGTNLKVSETIRLNYPDVNGIISNVKKIFLKAPIRVEWGTWIQAALFYAEHFDVLKQVVMSFEATDAQSIKKAQEFLNKANVKNELLYIKTHFKIIGDAIEQLETIGLKLNQGLHRVEIHNMFVYIIRTLFLWHLQTSFLSQAFTSISYITVDNEMYEKPHNESIILTPEPALAIIVKDKITKLFDGLFNLSYPLEYLKFINTSTVEIEPDFLNGQEVYSLSIQENNIKVLQTYTFRNLKLTLIDLSRNGIQIVENLAFANLSNLEKICLEGNKLTDLNSKAYENLPKFLDLILMENYITQLGPSSLGFVKTRDFMLFLSDNRIANIHEDAFRGSNATNVYFLLDNNLLRQISVNIFHNHSFLQVSLTGNKIHTLTGPYKRIILGIPIGKMIPRHGHNDPFEF</sequence>
<dbReference type="EMBL" id="JALNTZ010000005">
    <property type="protein sequence ID" value="KAJ3652871.1"/>
    <property type="molecule type" value="Genomic_DNA"/>
</dbReference>
<keyword evidence="2" id="KW-1185">Reference proteome</keyword>